<evidence type="ECO:0000313" key="16">
    <source>
        <dbReference type="EMBL" id="PQQ16975.1"/>
    </source>
</evidence>
<evidence type="ECO:0000256" key="1">
    <source>
        <dbReference type="ARBA" id="ARBA00004141"/>
    </source>
</evidence>
<evidence type="ECO:0000256" key="10">
    <source>
        <dbReference type="ARBA" id="ARBA00023136"/>
    </source>
</evidence>
<keyword evidence="6 11" id="KW-0547">Nucleotide-binding</keyword>
<feature type="region of interest" description="Disordered" evidence="12">
    <location>
        <begin position="439"/>
        <end position="556"/>
    </location>
</feature>
<protein>
    <recommendedName>
        <fullName evidence="15">Protein kinase domain-containing protein</fullName>
    </recommendedName>
</protein>
<sequence>MGVVMPAIFQLVNLCVIGFALALQGSAGLNLSPSPDPLSVNPPIETAPAPLSHRKSFTSNVPIPALQPNGSDLYPPPAMPPLMSAPVPQKIKGQVPSLSPSIPEVLPPDDAAPPPLSVEGHIPPVPPNNAPPPPSVEGHIPPVPPNNAPAPPSVEGHVPPMPRNNAPPSPSVEGHVPPVPPNNAPPPPSVEGHVPSVPPNNAAPPPSVEGHFEGHVPSVPPNNAPPPPSVEGHVPLVPPNNAPPQPSVEGHVPPVPRNNAPPPPSVEGHVPSVPPNNAPPPRSVEGHVPFVPPNNAPPPRSVEGHVPSVPPNNASPPPSVEGHVPLVPPNNAPPPPSVEGHVPSVPPNNAPPPPSVEGHVPPVPPNNAPPPLSVVPPPLSVEGHVPPVPPNKLLHHQVLKVMYRLCHQIMLLHHEVLKAPVNKSPISVPVAPVPIATPSGTLPQISPAIHSSTPDTSPSSAHQRHAPNNKVPIPEPLAPAPVSSLPRTLGPNPPVKHPSTPNIAPPILPVPVASPTSKSPQNSPSIHPVTPGESPSTFPDPEVSPASSTPPASTGKGIQLLHHHMKLPSLHYPWTIPQLKVMFSAVAPSVHKPVVSSPPSSTNWKRGRIPVVAPSYEAPKPAIPMGHTPAKAPAVHKPVRHYKLAPAPSDSSPEPPFDKGHSSPASSPSTYKNHHARNKVTSPALTPSYLVSPSTSKQPGPVIAPASYQTGRQRHYGSPPLNPGSSVPPSHLPVTPSLSQVAPAPSPSLKDAPRYTKTYPIVYVYNLKCPLSFLHRGLRKKPKSATPATSSAFPPPPPNEDCSSTICTDPYTNTPPGSPCGCVLPLQVGLRLSVALYTFFPLVSELAQEIAVGVFMQQSQVRIIGANAATQQPEKTVALIDLVPLGEKFDNTTAFLTSQRFWHKQVVIKASYFGDYDVLYVRYPGLPPSPPSSDVDVIYEGPYPAVALCSAAAWVFLFKHGDRASEPTPTPQALLPSVGKPSGTAGSMMESRHSSVSLSFGSSIATYTGSANTFSASDIERATDNFDPSRILGEGGFGRVYSGVLEDETKIAVKVLKRDDQQGGREFLAEVEMLSRLHHRNLVKLIGICTEEHSRSLVYELIPNGSVESHLHGIDKDTAPLNWGHRMKIALGAARGLAYLHEDSSPRVIHRDFKASNILLEDDFTPKVSDFGLARTAMDEENRHISTRVMGTFGYVAPEYAMTGHLLVKSDVYSYGVVLLELLTGRKPVDMSQPPGEENLVAWARPLLTSKEGLEAMVDPNLGDVPFDSIAKVAAIASMCVQPEVSHRPFMGEVVQALKLVCNEFDEAKEIGSRSSSRDDLSIDVAAEASTASGQLPDTFQSQYSILTYDSELETEREGSPLKLFSTSMSMGRQDSESFRRHSSSGPLGTGRSKQFWERLRRSSRGSVSEHGSKPKLSTTASNSLSSSPPTAMAPKPIASPVAVTWYPTLAVVMLAIGLIFTASFFIYEATISRKSRSLAKELITGTVASVFLGFGSLFLLLASEQQEHPNKNLPPFTPRVPILGNLHQLDIHPRRSLQQLAKRHGELMLLHLGIRPVLIVSSADAACEIMKTNDTIFSNRPELAISDRLLYEGKYVSTAPYGEHWRRMRSICVLQLLSNKRVQSFRGVREEELGLLVDNVKQSCLLSLPVNLSELICFLVELIQLYTVLEWVMTRLLRHPRGLKKVQNEIMGIANSKPDIAEIDLDQMHYLKAVIKETLRLYPPTPLLAP</sequence>
<dbReference type="FunFam" id="3.30.200.20:FF:000146">
    <property type="entry name" value="receptor-like serine/threonine-protein kinase ALE2"/>
    <property type="match status" value="1"/>
</dbReference>
<dbReference type="GO" id="GO:0004674">
    <property type="term" value="F:protein serine/threonine kinase activity"/>
    <property type="evidence" value="ECO:0007669"/>
    <property type="project" value="UniProtKB-KW"/>
</dbReference>
<keyword evidence="7" id="KW-0418">Kinase</keyword>
<feature type="compositionally biased region" description="Polar residues" evidence="12">
    <location>
        <begin position="440"/>
        <end position="461"/>
    </location>
</feature>
<proteinExistence type="inferred from homology"/>
<dbReference type="Pfam" id="PF07714">
    <property type="entry name" value="PK_Tyr_Ser-Thr"/>
    <property type="match status" value="1"/>
</dbReference>
<dbReference type="Pfam" id="PF23180">
    <property type="entry name" value="ALE2_N"/>
    <property type="match status" value="1"/>
</dbReference>
<feature type="region of interest" description="Disordered" evidence="12">
    <location>
        <begin position="1373"/>
        <end position="1392"/>
    </location>
</feature>
<evidence type="ECO:0000256" key="14">
    <source>
        <dbReference type="SAM" id="SignalP"/>
    </source>
</evidence>
<evidence type="ECO:0000256" key="13">
    <source>
        <dbReference type="SAM" id="Phobius"/>
    </source>
</evidence>
<feature type="compositionally biased region" description="Pro residues" evidence="12">
    <location>
        <begin position="344"/>
        <end position="368"/>
    </location>
</feature>
<keyword evidence="3" id="KW-0723">Serine/threonine-protein kinase</keyword>
<feature type="compositionally biased region" description="Pro residues" evidence="12">
    <location>
        <begin position="218"/>
        <end position="229"/>
    </location>
</feature>
<evidence type="ECO:0000256" key="5">
    <source>
        <dbReference type="ARBA" id="ARBA00022692"/>
    </source>
</evidence>
<feature type="compositionally biased region" description="Pro residues" evidence="12">
    <location>
        <begin position="253"/>
        <end position="265"/>
    </location>
</feature>
<feature type="compositionally biased region" description="Pro residues" evidence="12">
    <location>
        <begin position="326"/>
        <end position="337"/>
    </location>
</feature>
<keyword evidence="10 13" id="KW-0472">Membrane</keyword>
<evidence type="ECO:0000313" key="17">
    <source>
        <dbReference type="Proteomes" id="UP000250321"/>
    </source>
</evidence>
<feature type="chain" id="PRO_5016281389" description="Protein kinase domain-containing protein" evidence="14">
    <location>
        <begin position="23"/>
        <end position="1731"/>
    </location>
</feature>
<dbReference type="STRING" id="2094558.A0A314ZAB8"/>
<feature type="signal peptide" evidence="14">
    <location>
        <begin position="1"/>
        <end position="22"/>
    </location>
</feature>
<feature type="transmembrane region" description="Helical" evidence="13">
    <location>
        <begin position="1483"/>
        <end position="1503"/>
    </location>
</feature>
<keyword evidence="14" id="KW-0732">Signal</keyword>
<dbReference type="Gene3D" id="3.30.200.20">
    <property type="entry name" value="Phosphorylase Kinase, domain 1"/>
    <property type="match status" value="1"/>
</dbReference>
<dbReference type="EMBL" id="PJQY01000168">
    <property type="protein sequence ID" value="PQQ16975.1"/>
    <property type="molecule type" value="Genomic_DNA"/>
</dbReference>
<feature type="binding site" evidence="11">
    <location>
        <position position="1054"/>
    </location>
    <ligand>
        <name>ATP</name>
        <dbReference type="ChEBI" id="CHEBI:30616"/>
    </ligand>
</feature>
<dbReference type="PANTHER" id="PTHR47989">
    <property type="entry name" value="OS01G0750732 PROTEIN"/>
    <property type="match status" value="1"/>
</dbReference>
<feature type="compositionally biased region" description="Low complexity" evidence="12">
    <location>
        <begin position="544"/>
        <end position="554"/>
    </location>
</feature>
<dbReference type="InterPro" id="IPR036396">
    <property type="entry name" value="Cyt_P450_sf"/>
</dbReference>
<evidence type="ECO:0000256" key="2">
    <source>
        <dbReference type="ARBA" id="ARBA00009825"/>
    </source>
</evidence>
<keyword evidence="9 13" id="KW-1133">Transmembrane helix</keyword>
<dbReference type="InterPro" id="IPR017441">
    <property type="entry name" value="Protein_kinase_ATP_BS"/>
</dbReference>
<feature type="compositionally biased region" description="Pro residues" evidence="12">
    <location>
        <begin position="308"/>
        <end position="319"/>
    </location>
</feature>
<feature type="compositionally biased region" description="Pro residues" evidence="12">
    <location>
        <begin position="123"/>
        <end position="152"/>
    </location>
</feature>
<evidence type="ECO:0000256" key="3">
    <source>
        <dbReference type="ARBA" id="ARBA00022527"/>
    </source>
</evidence>
<feature type="compositionally biased region" description="Pro residues" evidence="12">
    <location>
        <begin position="236"/>
        <end position="246"/>
    </location>
</feature>
<keyword evidence="5 13" id="KW-0812">Transmembrane</keyword>
<dbReference type="FunFam" id="1.10.510.10:FF:000051">
    <property type="entry name" value="Receptor-like serine/threonine-protein kinase ALE2"/>
    <property type="match status" value="1"/>
</dbReference>
<dbReference type="Proteomes" id="UP000250321">
    <property type="component" value="Unassembled WGS sequence"/>
</dbReference>
<evidence type="ECO:0000256" key="11">
    <source>
        <dbReference type="PROSITE-ProRule" id="PRU10141"/>
    </source>
</evidence>
<feature type="compositionally biased region" description="Pro residues" evidence="12">
    <location>
        <begin position="272"/>
        <end position="282"/>
    </location>
</feature>
<dbReference type="OrthoDB" id="1901798at2759"/>
<feature type="compositionally biased region" description="Polar residues" evidence="12">
    <location>
        <begin position="514"/>
        <end position="525"/>
    </location>
</feature>
<evidence type="ECO:0000256" key="9">
    <source>
        <dbReference type="ARBA" id="ARBA00022989"/>
    </source>
</evidence>
<dbReference type="GO" id="GO:0005506">
    <property type="term" value="F:iron ion binding"/>
    <property type="evidence" value="ECO:0007669"/>
    <property type="project" value="InterPro"/>
</dbReference>
<dbReference type="GO" id="GO:0008250">
    <property type="term" value="C:oligosaccharyltransferase complex"/>
    <property type="evidence" value="ECO:0007669"/>
    <property type="project" value="InterPro"/>
</dbReference>
<feature type="transmembrane region" description="Helical" evidence="13">
    <location>
        <begin position="1446"/>
        <end position="1471"/>
    </location>
</feature>
<comment type="subcellular location">
    <subcellularLocation>
        <location evidence="1">Membrane</location>
        <topology evidence="1">Multi-pass membrane protein</topology>
    </subcellularLocation>
</comment>
<evidence type="ECO:0000256" key="12">
    <source>
        <dbReference type="SAM" id="MobiDB-lite"/>
    </source>
</evidence>
<comment type="caution">
    <text evidence="16">The sequence shown here is derived from an EMBL/GenBank/DDBJ whole genome shotgun (WGS) entry which is preliminary data.</text>
</comment>
<keyword evidence="4" id="KW-0808">Transferase</keyword>
<dbReference type="PROSITE" id="PS00108">
    <property type="entry name" value="PROTEIN_KINASE_ST"/>
    <property type="match status" value="1"/>
</dbReference>
<name>A0A314ZAB8_PRUYE</name>
<dbReference type="PROSITE" id="PS00107">
    <property type="entry name" value="PROTEIN_KINASE_ATP"/>
    <property type="match status" value="1"/>
</dbReference>
<evidence type="ECO:0000256" key="6">
    <source>
        <dbReference type="ARBA" id="ARBA00022741"/>
    </source>
</evidence>
<dbReference type="InterPro" id="IPR007915">
    <property type="entry name" value="TMEM258/Ost5"/>
</dbReference>
<feature type="compositionally biased region" description="Pro residues" evidence="12">
    <location>
        <begin position="290"/>
        <end position="300"/>
    </location>
</feature>
<organism evidence="16 17">
    <name type="scientific">Prunus yedoensis var. nudiflora</name>
    <dbReference type="NCBI Taxonomy" id="2094558"/>
    <lineage>
        <taxon>Eukaryota</taxon>
        <taxon>Viridiplantae</taxon>
        <taxon>Streptophyta</taxon>
        <taxon>Embryophyta</taxon>
        <taxon>Tracheophyta</taxon>
        <taxon>Spermatophyta</taxon>
        <taxon>Magnoliopsida</taxon>
        <taxon>eudicotyledons</taxon>
        <taxon>Gunneridae</taxon>
        <taxon>Pentapetalae</taxon>
        <taxon>rosids</taxon>
        <taxon>fabids</taxon>
        <taxon>Rosales</taxon>
        <taxon>Rosaceae</taxon>
        <taxon>Amygdaloideae</taxon>
        <taxon>Amygdaleae</taxon>
        <taxon>Prunus</taxon>
    </lineage>
</organism>
<feature type="compositionally biased region" description="Pro residues" evidence="12">
    <location>
        <begin position="159"/>
        <end position="170"/>
    </location>
</feature>
<feature type="compositionally biased region" description="Pro residues" evidence="12">
    <location>
        <begin position="196"/>
        <end position="207"/>
    </location>
</feature>
<gene>
    <name evidence="16" type="ORF">Pyn_02827</name>
</gene>
<evidence type="ECO:0000256" key="8">
    <source>
        <dbReference type="ARBA" id="ARBA00022840"/>
    </source>
</evidence>
<feature type="region of interest" description="Disordered" evidence="12">
    <location>
        <begin position="1403"/>
        <end position="1434"/>
    </location>
</feature>
<feature type="compositionally biased region" description="Polar residues" evidence="12">
    <location>
        <begin position="679"/>
        <end position="698"/>
    </location>
</feature>
<dbReference type="Gene3D" id="1.10.510.10">
    <property type="entry name" value="Transferase(Phosphotransferase) domain 1"/>
    <property type="match status" value="1"/>
</dbReference>
<dbReference type="Gene3D" id="1.10.630.10">
    <property type="entry name" value="Cytochrome P450"/>
    <property type="match status" value="2"/>
</dbReference>
<dbReference type="PANTHER" id="PTHR47989:SF9">
    <property type="entry name" value="PROTEIN KINASE SUPERFAMILY PROTEIN"/>
    <property type="match status" value="1"/>
</dbReference>
<dbReference type="SUPFAM" id="SSF48264">
    <property type="entry name" value="Cytochrome P450"/>
    <property type="match status" value="1"/>
</dbReference>
<dbReference type="Pfam" id="PF05251">
    <property type="entry name" value="Ost5"/>
    <property type="match status" value="1"/>
</dbReference>
<feature type="compositionally biased region" description="Low complexity" evidence="12">
    <location>
        <begin position="1417"/>
        <end position="1431"/>
    </location>
</feature>
<dbReference type="InterPro" id="IPR011009">
    <property type="entry name" value="Kinase-like_dom_sf"/>
</dbReference>
<dbReference type="GO" id="GO:0005524">
    <property type="term" value="F:ATP binding"/>
    <property type="evidence" value="ECO:0007669"/>
    <property type="project" value="UniProtKB-UniRule"/>
</dbReference>
<evidence type="ECO:0000256" key="4">
    <source>
        <dbReference type="ARBA" id="ARBA00022679"/>
    </source>
</evidence>
<comment type="similarity">
    <text evidence="2">Belongs to the OST5 family.</text>
</comment>
<dbReference type="InterPro" id="IPR000719">
    <property type="entry name" value="Prot_kinase_dom"/>
</dbReference>
<evidence type="ECO:0000259" key="15">
    <source>
        <dbReference type="PROSITE" id="PS50011"/>
    </source>
</evidence>
<dbReference type="PROSITE" id="PS50011">
    <property type="entry name" value="PROTEIN_KINASE_DOM"/>
    <property type="match status" value="1"/>
</dbReference>
<keyword evidence="17" id="KW-1185">Reference proteome</keyword>
<dbReference type="GO" id="GO:0020037">
    <property type="term" value="F:heme binding"/>
    <property type="evidence" value="ECO:0007669"/>
    <property type="project" value="InterPro"/>
</dbReference>
<dbReference type="GO" id="GO:0004497">
    <property type="term" value="F:monooxygenase activity"/>
    <property type="evidence" value="ECO:0007669"/>
    <property type="project" value="InterPro"/>
</dbReference>
<feature type="compositionally biased region" description="Pro residues" evidence="12">
    <location>
        <begin position="177"/>
        <end position="189"/>
    </location>
</feature>
<dbReference type="CDD" id="cd14066">
    <property type="entry name" value="STKc_IRAK"/>
    <property type="match status" value="1"/>
</dbReference>
<feature type="region of interest" description="Disordered" evidence="12">
    <location>
        <begin position="966"/>
        <end position="989"/>
    </location>
</feature>
<accession>A0A314ZAB8</accession>
<dbReference type="InterPro" id="IPR057597">
    <property type="entry name" value="ALE2_N"/>
</dbReference>
<feature type="region of interest" description="Disordered" evidence="12">
    <location>
        <begin position="644"/>
        <end position="750"/>
    </location>
</feature>
<feature type="region of interest" description="Disordered" evidence="12">
    <location>
        <begin position="50"/>
        <end position="368"/>
    </location>
</feature>
<dbReference type="SUPFAM" id="SSF56112">
    <property type="entry name" value="Protein kinase-like (PK-like)"/>
    <property type="match status" value="1"/>
</dbReference>
<dbReference type="InterPro" id="IPR001128">
    <property type="entry name" value="Cyt_P450"/>
</dbReference>
<evidence type="ECO:0000256" key="7">
    <source>
        <dbReference type="ARBA" id="ARBA00022777"/>
    </source>
</evidence>
<dbReference type="InterPro" id="IPR001245">
    <property type="entry name" value="Ser-Thr/Tyr_kinase_cat_dom"/>
</dbReference>
<dbReference type="GO" id="GO:0016705">
    <property type="term" value="F:oxidoreductase activity, acting on paired donors, with incorporation or reduction of molecular oxygen"/>
    <property type="evidence" value="ECO:0007669"/>
    <property type="project" value="InterPro"/>
</dbReference>
<feature type="domain" description="Protein kinase" evidence="15">
    <location>
        <begin position="1026"/>
        <end position="1301"/>
    </location>
</feature>
<feature type="region of interest" description="Disordered" evidence="12">
    <location>
        <begin position="781"/>
        <end position="801"/>
    </location>
</feature>
<reference evidence="16 17" key="1">
    <citation type="submission" date="2018-02" db="EMBL/GenBank/DDBJ databases">
        <title>Draft genome of wild Prunus yedoensis var. nudiflora.</title>
        <authorList>
            <person name="Baek S."/>
            <person name="Kim J.-H."/>
            <person name="Choi K."/>
            <person name="Kim G.-B."/>
            <person name="Cho A."/>
            <person name="Jang H."/>
            <person name="Shin C.-H."/>
            <person name="Yu H.-J."/>
            <person name="Mun J.-H."/>
        </authorList>
    </citation>
    <scope>NUCLEOTIDE SEQUENCE [LARGE SCALE GENOMIC DNA]</scope>
    <source>
        <strain evidence="17">cv. Jeju island</strain>
        <tissue evidence="16">Leaf</tissue>
    </source>
</reference>
<dbReference type="Pfam" id="PF00067">
    <property type="entry name" value="p450"/>
    <property type="match status" value="2"/>
</dbReference>
<keyword evidence="8 11" id="KW-0067">ATP-binding</keyword>
<dbReference type="InterPro" id="IPR008271">
    <property type="entry name" value="Ser/Thr_kinase_AS"/>
</dbReference>